<evidence type="ECO:0000256" key="1">
    <source>
        <dbReference type="SAM" id="SignalP"/>
    </source>
</evidence>
<keyword evidence="3" id="KW-1185">Reference proteome</keyword>
<reference evidence="2 3" key="1">
    <citation type="journal article" date="2024" name="Nat. Commun.">
        <title>Phylogenomics reveals the evolutionary origins of lichenization in chlorophyte algae.</title>
        <authorList>
            <person name="Puginier C."/>
            <person name="Libourel C."/>
            <person name="Otte J."/>
            <person name="Skaloud P."/>
            <person name="Haon M."/>
            <person name="Grisel S."/>
            <person name="Petersen M."/>
            <person name="Berrin J.G."/>
            <person name="Delaux P.M."/>
            <person name="Dal Grande F."/>
            <person name="Keller J."/>
        </authorList>
    </citation>
    <scope>NUCLEOTIDE SEQUENCE [LARGE SCALE GENOMIC DNA]</scope>
    <source>
        <strain evidence="2 3">SAG 2145</strain>
    </source>
</reference>
<feature type="signal peptide" evidence="1">
    <location>
        <begin position="1"/>
        <end position="22"/>
    </location>
</feature>
<dbReference type="AlphaFoldDB" id="A0AAW1QYP5"/>
<dbReference type="Gene3D" id="2.60.40.420">
    <property type="entry name" value="Cupredoxins - blue copper proteins"/>
    <property type="match status" value="1"/>
</dbReference>
<feature type="chain" id="PRO_5043766279" evidence="1">
    <location>
        <begin position="23"/>
        <end position="168"/>
    </location>
</feature>
<organism evidence="2 3">
    <name type="scientific">Apatococcus lobatus</name>
    <dbReference type="NCBI Taxonomy" id="904363"/>
    <lineage>
        <taxon>Eukaryota</taxon>
        <taxon>Viridiplantae</taxon>
        <taxon>Chlorophyta</taxon>
        <taxon>core chlorophytes</taxon>
        <taxon>Trebouxiophyceae</taxon>
        <taxon>Chlorellales</taxon>
        <taxon>Chlorellaceae</taxon>
        <taxon>Apatococcus</taxon>
    </lineage>
</organism>
<comment type="caution">
    <text evidence="2">The sequence shown here is derived from an EMBL/GenBank/DDBJ whole genome shotgun (WGS) entry which is preliminary data.</text>
</comment>
<dbReference type="Proteomes" id="UP001438707">
    <property type="component" value="Unassembled WGS sequence"/>
</dbReference>
<evidence type="ECO:0000313" key="3">
    <source>
        <dbReference type="Proteomes" id="UP001438707"/>
    </source>
</evidence>
<sequence length="168" mass="17739">MQRSACFLFATILGLAAWPAQSQAPARAPAPTPTAAAAPPPFRRSPSAVYQVVIEPWNNLQTYTPISVPQGTELSFYWSGGHGVYLLPTAQCPEPGQYTPGAAYGQYILAGGLQGTARTSVNNNYTTALMTPGTYYFACQVGDHCSEDGQLQVVTVTASQTATMASLS</sequence>
<keyword evidence="1" id="KW-0732">Signal</keyword>
<protein>
    <submittedName>
        <fullName evidence="2">Uncharacterized protein</fullName>
    </submittedName>
</protein>
<dbReference type="EMBL" id="JALJOS010000020">
    <property type="protein sequence ID" value="KAK9826668.1"/>
    <property type="molecule type" value="Genomic_DNA"/>
</dbReference>
<gene>
    <name evidence="2" type="ORF">WJX74_008937</name>
</gene>
<accession>A0AAW1QYP5</accession>
<evidence type="ECO:0000313" key="2">
    <source>
        <dbReference type="EMBL" id="KAK9826668.1"/>
    </source>
</evidence>
<name>A0AAW1QYP5_9CHLO</name>
<dbReference type="InterPro" id="IPR008972">
    <property type="entry name" value="Cupredoxin"/>
</dbReference>
<proteinExistence type="predicted"/>
<dbReference type="SUPFAM" id="SSF49503">
    <property type="entry name" value="Cupredoxins"/>
    <property type="match status" value="2"/>
</dbReference>